<comment type="similarity">
    <text evidence="1">Belongs to the peptidase A31 family.</text>
</comment>
<dbReference type="Gene3D" id="3.40.50.1450">
    <property type="entry name" value="HybD-like"/>
    <property type="match status" value="1"/>
</dbReference>
<keyword evidence="6" id="KW-1185">Reference proteome</keyword>
<dbReference type="PRINTS" id="PR00446">
    <property type="entry name" value="HYDRGNUPTAKE"/>
</dbReference>
<keyword evidence="3" id="KW-0064">Aspartyl protease</keyword>
<dbReference type="PANTHER" id="PTHR30302:SF1">
    <property type="entry name" value="HYDROGENASE 2 MATURATION PROTEASE"/>
    <property type="match status" value="1"/>
</dbReference>
<name>A0ABS3ATL1_9BACT</name>
<dbReference type="Proteomes" id="UP000717534">
    <property type="component" value="Unassembled WGS sequence"/>
</dbReference>
<organism evidence="5 6">
    <name type="scientific">Desulfotalea psychrophila</name>
    <dbReference type="NCBI Taxonomy" id="84980"/>
    <lineage>
        <taxon>Bacteria</taxon>
        <taxon>Pseudomonadati</taxon>
        <taxon>Thermodesulfobacteriota</taxon>
        <taxon>Desulfobulbia</taxon>
        <taxon>Desulfobulbales</taxon>
        <taxon>Desulfocapsaceae</taxon>
        <taxon>Desulfotalea</taxon>
    </lineage>
</organism>
<keyword evidence="2 5" id="KW-0645">Protease</keyword>
<reference evidence="5 6" key="1">
    <citation type="submission" date="2021-02" db="EMBL/GenBank/DDBJ databases">
        <title>Activity-based single-cell genomes from oceanic crustal fluid captures similar information to metagenomic and metatranscriptomic surveys with orders of magnitude less sampling.</title>
        <authorList>
            <person name="D'Angelo T.S."/>
            <person name="Orcutt B.N."/>
        </authorList>
    </citation>
    <scope>NUCLEOTIDE SEQUENCE [LARGE SCALE GENOMIC DNA]</scope>
    <source>
        <strain evidence="5">AH-315-G02</strain>
    </source>
</reference>
<evidence type="ECO:0000256" key="2">
    <source>
        <dbReference type="ARBA" id="ARBA00022670"/>
    </source>
</evidence>
<accession>A0ABS3ATL1</accession>
<comment type="caution">
    <text evidence="5">The sequence shown here is derived from an EMBL/GenBank/DDBJ whole genome shotgun (WGS) entry which is preliminary data.</text>
</comment>
<evidence type="ECO:0000256" key="4">
    <source>
        <dbReference type="ARBA" id="ARBA00022801"/>
    </source>
</evidence>
<dbReference type="InterPro" id="IPR023430">
    <property type="entry name" value="Pept_HybD-like_dom_sf"/>
</dbReference>
<evidence type="ECO:0000313" key="6">
    <source>
        <dbReference type="Proteomes" id="UP000717534"/>
    </source>
</evidence>
<proteinExistence type="inferred from homology"/>
<keyword evidence="4" id="KW-0378">Hydrolase</keyword>
<protein>
    <submittedName>
        <fullName evidence="5">Hydrogenase maturation protease</fullName>
    </submittedName>
</protein>
<dbReference type="GO" id="GO:0008233">
    <property type="term" value="F:peptidase activity"/>
    <property type="evidence" value="ECO:0007669"/>
    <property type="project" value="UniProtKB-KW"/>
</dbReference>
<dbReference type="Pfam" id="PF01750">
    <property type="entry name" value="HycI"/>
    <property type="match status" value="1"/>
</dbReference>
<dbReference type="NCBIfam" id="TIGR00072">
    <property type="entry name" value="hydrog_prot"/>
    <property type="match status" value="1"/>
</dbReference>
<dbReference type="EMBL" id="JAFITO010000003">
    <property type="protein sequence ID" value="MBN4068059.1"/>
    <property type="molecule type" value="Genomic_DNA"/>
</dbReference>
<evidence type="ECO:0000256" key="1">
    <source>
        <dbReference type="ARBA" id="ARBA00006814"/>
    </source>
</evidence>
<evidence type="ECO:0000256" key="3">
    <source>
        <dbReference type="ARBA" id="ARBA00022750"/>
    </source>
</evidence>
<sequence length="161" mass="17355">MTKQCAVIGIGNTLLGDEGVGVHIVERLQRNYRFAPEIALIDGGCAGLNLYFILERYDPVIIIDALALHAGTPGSLHIISGDELTGKETDGCSAHSVGIGDVLLLLRSLAALPKDMVLVGIVPDSLDFGFRLSPIISGQVQPMEDIILQQLHFRNIEVTKR</sequence>
<evidence type="ECO:0000313" key="5">
    <source>
        <dbReference type="EMBL" id="MBN4068059.1"/>
    </source>
</evidence>
<dbReference type="SUPFAM" id="SSF53163">
    <property type="entry name" value="HybD-like"/>
    <property type="match status" value="1"/>
</dbReference>
<gene>
    <name evidence="5" type="ORF">JYU06_00840</name>
</gene>
<dbReference type="GO" id="GO:0006508">
    <property type="term" value="P:proteolysis"/>
    <property type="evidence" value="ECO:0007669"/>
    <property type="project" value="UniProtKB-KW"/>
</dbReference>
<dbReference type="PANTHER" id="PTHR30302">
    <property type="entry name" value="HYDROGENASE 1 MATURATION PROTEASE"/>
    <property type="match status" value="1"/>
</dbReference>
<dbReference type="InterPro" id="IPR000671">
    <property type="entry name" value="Peptidase_A31"/>
</dbReference>